<evidence type="ECO:0000256" key="4">
    <source>
        <dbReference type="ARBA" id="ARBA00022679"/>
    </source>
</evidence>
<dbReference type="InterPro" id="IPR001789">
    <property type="entry name" value="Sig_transdc_resp-reg_receiver"/>
</dbReference>
<protein>
    <recommendedName>
        <fullName evidence="2">histidine kinase</fullName>
        <ecNumber evidence="2">2.7.13.3</ecNumber>
    </recommendedName>
</protein>
<evidence type="ECO:0000256" key="2">
    <source>
        <dbReference type="ARBA" id="ARBA00012438"/>
    </source>
</evidence>
<dbReference type="Gene3D" id="3.40.190.10">
    <property type="entry name" value="Periplasmic binding protein-like II"/>
    <property type="match status" value="4"/>
</dbReference>
<dbReference type="FunFam" id="3.30.565.10:FF:000010">
    <property type="entry name" value="Sensor histidine kinase RcsC"/>
    <property type="match status" value="1"/>
</dbReference>
<dbReference type="SUPFAM" id="SSF52172">
    <property type="entry name" value="CheY-like"/>
    <property type="match status" value="1"/>
</dbReference>
<keyword evidence="7" id="KW-1133">Transmembrane helix</keyword>
<evidence type="ECO:0000259" key="9">
    <source>
        <dbReference type="PROSITE" id="PS50110"/>
    </source>
</evidence>
<dbReference type="CDD" id="cd17546">
    <property type="entry name" value="REC_hyHK_CKI1_RcsC-like"/>
    <property type="match status" value="1"/>
</dbReference>
<evidence type="ECO:0000313" key="10">
    <source>
        <dbReference type="EMBL" id="AEF85454.1"/>
    </source>
</evidence>
<feature type="transmembrane region" description="Helical" evidence="7">
    <location>
        <begin position="537"/>
        <end position="557"/>
    </location>
</feature>
<dbReference type="RefSeq" id="WP_015707333.1">
    <property type="nucleotide sequence ID" value="NC_015578.1"/>
</dbReference>
<dbReference type="Pfam" id="PF00072">
    <property type="entry name" value="Response_reg"/>
    <property type="match status" value="1"/>
</dbReference>
<evidence type="ECO:0000256" key="5">
    <source>
        <dbReference type="ARBA" id="ARBA00022777"/>
    </source>
</evidence>
<dbReference type="HOGENOM" id="CLU_000445_114_9_12"/>
<dbReference type="EC" id="2.7.13.3" evidence="2"/>
<dbReference type="SMART" id="SM00387">
    <property type="entry name" value="HATPase_c"/>
    <property type="match status" value="1"/>
</dbReference>
<evidence type="ECO:0000256" key="7">
    <source>
        <dbReference type="SAM" id="Phobius"/>
    </source>
</evidence>
<dbReference type="SMART" id="SM00388">
    <property type="entry name" value="HisKA"/>
    <property type="match status" value="1"/>
</dbReference>
<reference evidence="10 11" key="2">
    <citation type="journal article" date="2011" name="ISME J.">
        <title>RNA-seq reveals cooperative metabolic interactions between two termite-gut spirochete species in co-culture.</title>
        <authorList>
            <person name="Rosenthal A.Z."/>
            <person name="Matson E.G."/>
            <person name="Eldar A."/>
            <person name="Leadbetter J.R."/>
        </authorList>
    </citation>
    <scope>NUCLEOTIDE SEQUENCE [LARGE SCALE GENOMIC DNA]</scope>
    <source>
        <strain evidence="11">ATCC BAA-887 / DSM 12427 / ZAS-2</strain>
    </source>
</reference>
<keyword evidence="7" id="KW-0812">Transmembrane</keyword>
<gene>
    <name evidence="10" type="ordered locus">TREPR_2916</name>
</gene>
<evidence type="ECO:0000256" key="6">
    <source>
        <dbReference type="PROSITE-ProRule" id="PRU00169"/>
    </source>
</evidence>
<dbReference type="InterPro" id="IPR003661">
    <property type="entry name" value="HisK_dim/P_dom"/>
</dbReference>
<proteinExistence type="predicted"/>
<dbReference type="PRINTS" id="PR00344">
    <property type="entry name" value="BCTRLSENSOR"/>
</dbReference>
<dbReference type="InterPro" id="IPR036097">
    <property type="entry name" value="HisK_dim/P_sf"/>
</dbReference>
<feature type="domain" description="Histidine kinase" evidence="8">
    <location>
        <begin position="597"/>
        <end position="829"/>
    </location>
</feature>
<evidence type="ECO:0000256" key="3">
    <source>
        <dbReference type="ARBA" id="ARBA00022553"/>
    </source>
</evidence>
<dbReference type="AlphaFoldDB" id="F5YP82"/>
<accession>F5YP82</accession>
<dbReference type="SMART" id="SM00448">
    <property type="entry name" value="REC"/>
    <property type="match status" value="1"/>
</dbReference>
<dbReference type="Gene3D" id="3.30.565.10">
    <property type="entry name" value="Histidine kinase-like ATPase, C-terminal domain"/>
    <property type="match status" value="1"/>
</dbReference>
<keyword evidence="11" id="KW-1185">Reference proteome</keyword>
<keyword evidence="7" id="KW-0472">Membrane</keyword>
<comment type="catalytic activity">
    <reaction evidence="1">
        <text>ATP + protein L-histidine = ADP + protein N-phospho-L-histidine.</text>
        <dbReference type="EC" id="2.7.13.3"/>
    </reaction>
</comment>
<keyword evidence="3 6" id="KW-0597">Phosphoprotein</keyword>
<dbReference type="GO" id="GO:0000155">
    <property type="term" value="F:phosphorelay sensor kinase activity"/>
    <property type="evidence" value="ECO:0007669"/>
    <property type="project" value="InterPro"/>
</dbReference>
<dbReference type="InterPro" id="IPR004358">
    <property type="entry name" value="Sig_transdc_His_kin-like_C"/>
</dbReference>
<dbReference type="SUPFAM" id="SSF53850">
    <property type="entry name" value="Periplasmic binding protein-like II"/>
    <property type="match status" value="2"/>
</dbReference>
<reference evidence="11" key="1">
    <citation type="submission" date="2009-12" db="EMBL/GenBank/DDBJ databases">
        <title>Complete sequence of Treponema primitia strain ZAS-2.</title>
        <authorList>
            <person name="Tetu S.G."/>
            <person name="Matson E."/>
            <person name="Ren Q."/>
            <person name="Seshadri R."/>
            <person name="Elbourne L."/>
            <person name="Hassan K.A."/>
            <person name="Durkin A."/>
            <person name="Radune D."/>
            <person name="Mohamoud Y."/>
            <person name="Shay R."/>
            <person name="Jin S."/>
            <person name="Zhang X."/>
            <person name="Lucey K."/>
            <person name="Ballor N.R."/>
            <person name="Ottesen E."/>
            <person name="Rosenthal R."/>
            <person name="Allen A."/>
            <person name="Leadbetter J.R."/>
            <person name="Paulsen I.T."/>
        </authorList>
    </citation>
    <scope>NUCLEOTIDE SEQUENCE [LARGE SCALE GENOMIC DNA]</scope>
    <source>
        <strain evidence="11">ATCC BAA-887 / DSM 12427 / ZAS-2</strain>
    </source>
</reference>
<evidence type="ECO:0000256" key="1">
    <source>
        <dbReference type="ARBA" id="ARBA00000085"/>
    </source>
</evidence>
<dbReference type="InterPro" id="IPR011006">
    <property type="entry name" value="CheY-like_superfamily"/>
</dbReference>
<dbReference type="Gene3D" id="1.10.287.130">
    <property type="match status" value="1"/>
</dbReference>
<evidence type="ECO:0000259" key="8">
    <source>
        <dbReference type="PROSITE" id="PS50109"/>
    </source>
</evidence>
<dbReference type="Pfam" id="PF00497">
    <property type="entry name" value="SBP_bac_3"/>
    <property type="match status" value="1"/>
</dbReference>
<dbReference type="CDD" id="cd00082">
    <property type="entry name" value="HisKA"/>
    <property type="match status" value="1"/>
</dbReference>
<organism evidence="10 11">
    <name type="scientific">Treponema primitia (strain ATCC BAA-887 / DSM 12427 / ZAS-2)</name>
    <dbReference type="NCBI Taxonomy" id="545694"/>
    <lineage>
        <taxon>Bacteria</taxon>
        <taxon>Pseudomonadati</taxon>
        <taxon>Spirochaetota</taxon>
        <taxon>Spirochaetia</taxon>
        <taxon>Spirochaetales</taxon>
        <taxon>Treponemataceae</taxon>
        <taxon>Treponema</taxon>
    </lineage>
</organism>
<name>F5YP82_TREPZ</name>
<dbReference type="CDD" id="cd16922">
    <property type="entry name" value="HATPase_EvgS-ArcB-TorS-like"/>
    <property type="match status" value="1"/>
</dbReference>
<dbReference type="InterPro" id="IPR036890">
    <property type="entry name" value="HATPase_C_sf"/>
</dbReference>
<dbReference type="SUPFAM" id="SSF55874">
    <property type="entry name" value="ATPase domain of HSP90 chaperone/DNA topoisomerase II/histidine kinase"/>
    <property type="match status" value="1"/>
</dbReference>
<dbReference type="PROSITE" id="PS50110">
    <property type="entry name" value="RESPONSE_REGULATORY"/>
    <property type="match status" value="1"/>
</dbReference>
<dbReference type="KEGG" id="tpi:TREPR_2916"/>
<dbReference type="InterPro" id="IPR003594">
    <property type="entry name" value="HATPase_dom"/>
</dbReference>
<dbReference type="InterPro" id="IPR001638">
    <property type="entry name" value="Solute-binding_3/MltF_N"/>
</dbReference>
<keyword evidence="5" id="KW-0418">Kinase</keyword>
<dbReference type="PROSITE" id="PS50109">
    <property type="entry name" value="HIS_KIN"/>
    <property type="match status" value="1"/>
</dbReference>
<dbReference type="Gene3D" id="3.40.50.2300">
    <property type="match status" value="1"/>
</dbReference>
<keyword evidence="4" id="KW-0808">Transferase</keyword>
<dbReference type="SUPFAM" id="SSF47384">
    <property type="entry name" value="Homodimeric domain of signal transducing histidine kinase"/>
    <property type="match status" value="1"/>
</dbReference>
<dbReference type="Pfam" id="PF00512">
    <property type="entry name" value="HisKA"/>
    <property type="match status" value="1"/>
</dbReference>
<dbReference type="Pfam" id="PF02518">
    <property type="entry name" value="HATPase_c"/>
    <property type="match status" value="1"/>
</dbReference>
<dbReference type="PANTHER" id="PTHR43047">
    <property type="entry name" value="TWO-COMPONENT HISTIDINE PROTEIN KINASE"/>
    <property type="match status" value="1"/>
</dbReference>
<dbReference type="InterPro" id="IPR005467">
    <property type="entry name" value="His_kinase_dom"/>
</dbReference>
<sequence>MLLLLTFPLLCCTGKSEYSAKNSKRNPEYPPHYRSYKEIPGVSDEEIKAIEALKETYSFFTYGMNYSSDCFYQNDGTLGGYAVLFSRWLEDLFGIPFVIKIHEWDELVSGLESGEIGFTGELTATEERRKIYHMTDAISERPVIFVQIRGRETLGELVKLRPLRLGFFSGSIFRDLVAPFISGPWESFFIDDYETVYRMLKSGEIDAFYDGSTPEALFDQYEDVVTMEFSPLIYEHVSFSTRREELAPVISVVQKYLDQGAIYHLTNLYNQGQDEYQRHKLYDRLTREEQAWLLSRQAVDEPIPVAAGYDNYPVSFYNQQERQWQGIVWDLLKKAEELTGLRFVRVNCDSNQRAELSELMDSGKAVMIAELIPPESLSSRYLLANSPYQSDYFALLSAMNYQDISLNDVPFTRIGLIKNSAWTEVFNTWFPNHTNTVYYNNSTLAFDALGRGDVEMVMADRNQLLYLTNYMEQPWFKANLIFDRTYDSYFGFNPGEGILCSIMSKAQGFINTKIIVDLWSRRIFDYRGKLARAQVPYLVGLSLLLACVLVLVTSLLVRRRNTGRYLEATINERTKALEIQTAAAKVASQSKSEFLARMSHEIRTPLNAIIGMTHIARKSAGTLSAANLSSERNRMVSAIEEISLASSHLLDILNDVLDMSKIESGKFILVNAAFSMEQALEEVSDIIRNRCLERGVKFVINFGALPATGVLGDRLRLKQTLINLLGNAVKFTSKGGSVTFSMELCGETDEQILLKFTVTDTGIGMTEEQSSRLFTAFEQADESIAARFGGTGLGLAISQRLVRLMGGNITVKSKIGEGSEFSFTIGLEKTEYAREQSVDPLLSLPDLTGRRLLLTEDIEINRIILRELLSETHVEIREAVDGQDALEQFSASDSGYYDLIFMDVQMPRMDGYEATRRIRALDRRDAENVPIVAMTANAYREDIEKALASGMNDHLAKPIDIQATGRALAKWLVKKT</sequence>
<dbReference type="Proteomes" id="UP000009223">
    <property type="component" value="Chromosome"/>
</dbReference>
<feature type="modified residue" description="4-aspartylphosphate" evidence="6">
    <location>
        <position position="903"/>
    </location>
</feature>
<dbReference type="eggNOG" id="COG0642">
    <property type="taxonomic scope" value="Bacteria"/>
</dbReference>
<dbReference type="EMBL" id="CP001843">
    <property type="protein sequence ID" value="AEF85454.1"/>
    <property type="molecule type" value="Genomic_DNA"/>
</dbReference>
<dbReference type="PANTHER" id="PTHR43047:SF64">
    <property type="entry name" value="HISTIDINE KINASE CONTAINING CHEY-HOMOLOGOUS RECEIVER DOMAIN AND PAS DOMAIN-RELATED"/>
    <property type="match status" value="1"/>
</dbReference>
<feature type="domain" description="Response regulatory" evidence="9">
    <location>
        <begin position="851"/>
        <end position="972"/>
    </location>
</feature>
<evidence type="ECO:0000313" key="11">
    <source>
        <dbReference type="Proteomes" id="UP000009223"/>
    </source>
</evidence>
<dbReference type="STRING" id="545694.TREPR_2916"/>